<keyword evidence="6 15" id="KW-0812">Transmembrane</keyword>
<feature type="signal peptide" evidence="16">
    <location>
        <begin position="1"/>
        <end position="20"/>
    </location>
</feature>
<dbReference type="AlphaFoldDB" id="A0A9P4YAN5"/>
<evidence type="ECO:0000256" key="9">
    <source>
        <dbReference type="ARBA" id="ARBA00022837"/>
    </source>
</evidence>
<evidence type="ECO:0000256" key="15">
    <source>
        <dbReference type="SAM" id="Phobius"/>
    </source>
</evidence>
<dbReference type="Pfam" id="PF06682">
    <property type="entry name" value="SARAF"/>
    <property type="match status" value="1"/>
</dbReference>
<feature type="region of interest" description="Disordered" evidence="14">
    <location>
        <begin position="251"/>
        <end position="296"/>
    </location>
</feature>
<evidence type="ECO:0000256" key="3">
    <source>
        <dbReference type="ARBA" id="ARBA00016584"/>
    </source>
</evidence>
<evidence type="ECO:0000256" key="7">
    <source>
        <dbReference type="ARBA" id="ARBA00022729"/>
    </source>
</evidence>
<keyword evidence="10 15" id="KW-1133">Transmembrane helix</keyword>
<dbReference type="RefSeq" id="XP_040780837.1">
    <property type="nucleotide sequence ID" value="XM_040924623.1"/>
</dbReference>
<evidence type="ECO:0000256" key="5">
    <source>
        <dbReference type="ARBA" id="ARBA00022568"/>
    </source>
</evidence>
<keyword evidence="4" id="KW-0813">Transport</keyword>
<evidence type="ECO:0000256" key="4">
    <source>
        <dbReference type="ARBA" id="ARBA00022448"/>
    </source>
</evidence>
<accession>A0A9P4YAN5</accession>
<feature type="transmembrane region" description="Helical" evidence="15">
    <location>
        <begin position="164"/>
        <end position="185"/>
    </location>
</feature>
<feature type="compositionally biased region" description="Low complexity" evidence="14">
    <location>
        <begin position="251"/>
        <end position="289"/>
    </location>
</feature>
<evidence type="ECO:0000313" key="18">
    <source>
        <dbReference type="Proteomes" id="UP000803844"/>
    </source>
</evidence>
<evidence type="ECO:0000256" key="14">
    <source>
        <dbReference type="SAM" id="MobiDB-lite"/>
    </source>
</evidence>
<organism evidence="17 18">
    <name type="scientific">Cryphonectria parasitica (strain ATCC 38755 / EP155)</name>
    <dbReference type="NCBI Taxonomy" id="660469"/>
    <lineage>
        <taxon>Eukaryota</taxon>
        <taxon>Fungi</taxon>
        <taxon>Dikarya</taxon>
        <taxon>Ascomycota</taxon>
        <taxon>Pezizomycotina</taxon>
        <taxon>Sordariomycetes</taxon>
        <taxon>Sordariomycetidae</taxon>
        <taxon>Diaporthales</taxon>
        <taxon>Cryphonectriaceae</taxon>
        <taxon>Cryphonectria-Endothia species complex</taxon>
        <taxon>Cryphonectria</taxon>
    </lineage>
</organism>
<keyword evidence="5" id="KW-0109">Calcium transport</keyword>
<evidence type="ECO:0000256" key="11">
    <source>
        <dbReference type="ARBA" id="ARBA00023065"/>
    </source>
</evidence>
<evidence type="ECO:0000256" key="2">
    <source>
        <dbReference type="ARBA" id="ARBA00006833"/>
    </source>
</evidence>
<evidence type="ECO:0000256" key="8">
    <source>
        <dbReference type="ARBA" id="ARBA00022824"/>
    </source>
</evidence>
<evidence type="ECO:0000256" key="10">
    <source>
        <dbReference type="ARBA" id="ARBA00022989"/>
    </source>
</evidence>
<name>A0A9P4YAN5_CRYP1</name>
<dbReference type="GO" id="GO:0005789">
    <property type="term" value="C:endoplasmic reticulum membrane"/>
    <property type="evidence" value="ECO:0007669"/>
    <property type="project" value="UniProtKB-SubCell"/>
</dbReference>
<proteinExistence type="inferred from homology"/>
<comment type="similarity">
    <text evidence="2">Belongs to the SARAF family.</text>
</comment>
<sequence length="296" mass="31465">MTPSVFLILLLSVLPSPVAAATPRDAILLSHVESITLRADRQTSHRRVSAIPQLQCIASPGLCDKFPVDVMRCDNRGSGYDSEEIQWSCTAQLPPELKLGSTDVICEGYTSPDDPYVLKGSCGVEYRLALTPLGEEKWGRRPAAGNPYSHLDNPDTAGSRKDRLFVALFWIVFGAVALWIVYSLVQEMLAPNRPRAPRRITGGGGGGGGGVTEVWRQRHKEVDSSSRGGNWQSNILSGAAGAAAGYYAGSRARNNSSNAPAPSSSWFGSPGSSSGSGSGVSSSRYESTGFGSTSRR</sequence>
<dbReference type="InterPro" id="IPR009567">
    <property type="entry name" value="SARAF"/>
</dbReference>
<keyword evidence="18" id="KW-1185">Reference proteome</keyword>
<keyword evidence="12 15" id="KW-0472">Membrane</keyword>
<keyword evidence="8" id="KW-0256">Endoplasmic reticulum</keyword>
<keyword evidence="9" id="KW-0106">Calcium</keyword>
<dbReference type="EMBL" id="MU032344">
    <property type="protein sequence ID" value="KAF3769876.1"/>
    <property type="molecule type" value="Genomic_DNA"/>
</dbReference>
<dbReference type="GO" id="GO:0006816">
    <property type="term" value="P:calcium ion transport"/>
    <property type="evidence" value="ECO:0007669"/>
    <property type="project" value="UniProtKB-KW"/>
</dbReference>
<feature type="chain" id="PRO_5040215613" description="Store-operated calcium entry-associated regulatory factor" evidence="16">
    <location>
        <begin position="21"/>
        <end position="296"/>
    </location>
</feature>
<dbReference type="GO" id="GO:2001256">
    <property type="term" value="P:regulation of store-operated calcium entry"/>
    <property type="evidence" value="ECO:0007669"/>
    <property type="project" value="InterPro"/>
</dbReference>
<protein>
    <recommendedName>
        <fullName evidence="3">Store-operated calcium entry-associated regulatory factor</fullName>
    </recommendedName>
    <alternativeName>
        <fullName evidence="13">Transmembrane protein 66</fullName>
    </alternativeName>
</protein>
<evidence type="ECO:0000256" key="6">
    <source>
        <dbReference type="ARBA" id="ARBA00022692"/>
    </source>
</evidence>
<evidence type="ECO:0000256" key="13">
    <source>
        <dbReference type="ARBA" id="ARBA00031116"/>
    </source>
</evidence>
<comment type="caution">
    <text evidence="17">The sequence shown here is derived from an EMBL/GenBank/DDBJ whole genome shotgun (WGS) entry which is preliminary data.</text>
</comment>
<evidence type="ECO:0000313" key="17">
    <source>
        <dbReference type="EMBL" id="KAF3769876.1"/>
    </source>
</evidence>
<dbReference type="PANTHER" id="PTHR15929">
    <property type="entry name" value="STORE-OPERATED CALCIUM ENTRY-ASSOCIATED REGULATORY FACTOR"/>
    <property type="match status" value="1"/>
</dbReference>
<evidence type="ECO:0000256" key="12">
    <source>
        <dbReference type="ARBA" id="ARBA00023136"/>
    </source>
</evidence>
<evidence type="ECO:0000256" key="16">
    <source>
        <dbReference type="SAM" id="SignalP"/>
    </source>
</evidence>
<dbReference type="PANTHER" id="PTHR15929:SF0">
    <property type="entry name" value="STORE-OPERATED CALCIUM ENTRY-ASSOCIATED REGULATORY FACTOR"/>
    <property type="match status" value="1"/>
</dbReference>
<dbReference type="GeneID" id="63841752"/>
<evidence type="ECO:0000256" key="1">
    <source>
        <dbReference type="ARBA" id="ARBA00004115"/>
    </source>
</evidence>
<reference evidence="17" key="1">
    <citation type="journal article" date="2020" name="Phytopathology">
        <title>Genome sequence of the chestnut blight fungus Cryphonectria parasitica EP155: A fundamental resource for an archetypical invasive plant pathogen.</title>
        <authorList>
            <person name="Crouch J.A."/>
            <person name="Dawe A."/>
            <person name="Aerts A."/>
            <person name="Barry K."/>
            <person name="Churchill A.C.L."/>
            <person name="Grimwood J."/>
            <person name="Hillman B."/>
            <person name="Milgroom M.G."/>
            <person name="Pangilinan J."/>
            <person name="Smith M."/>
            <person name="Salamov A."/>
            <person name="Schmutz J."/>
            <person name="Yadav J."/>
            <person name="Grigoriev I.V."/>
            <person name="Nuss D."/>
        </authorList>
    </citation>
    <scope>NUCLEOTIDE SEQUENCE</scope>
    <source>
        <strain evidence="17">EP155</strain>
    </source>
</reference>
<keyword evidence="11" id="KW-0406">Ion transport</keyword>
<gene>
    <name evidence="17" type="ORF">M406DRAFT_59048</name>
</gene>
<comment type="subcellular location">
    <subcellularLocation>
        <location evidence="1">Endoplasmic reticulum membrane</location>
        <topology evidence="1">Single-pass type I membrane protein</topology>
    </subcellularLocation>
</comment>
<dbReference type="OrthoDB" id="20303at2759"/>
<keyword evidence="7 16" id="KW-0732">Signal</keyword>
<dbReference type="Proteomes" id="UP000803844">
    <property type="component" value="Unassembled WGS sequence"/>
</dbReference>